<dbReference type="PANTHER" id="PTHR46401">
    <property type="entry name" value="GLYCOSYLTRANSFERASE WBBK-RELATED"/>
    <property type="match status" value="1"/>
</dbReference>
<dbReference type="Gene3D" id="3.40.50.2000">
    <property type="entry name" value="Glycogen Phosphorylase B"/>
    <property type="match status" value="2"/>
</dbReference>
<keyword evidence="1 4" id="KW-0808">Transferase</keyword>
<dbReference type="Pfam" id="PF00534">
    <property type="entry name" value="Glycos_transf_1"/>
    <property type="match status" value="1"/>
</dbReference>
<evidence type="ECO:0000256" key="2">
    <source>
        <dbReference type="SAM" id="Phobius"/>
    </source>
</evidence>
<dbReference type="GO" id="GO:0009103">
    <property type="term" value="P:lipopolysaccharide biosynthetic process"/>
    <property type="evidence" value="ECO:0007669"/>
    <property type="project" value="TreeGrafter"/>
</dbReference>
<evidence type="ECO:0000313" key="4">
    <source>
        <dbReference type="EMBL" id="QGU95000.1"/>
    </source>
</evidence>
<keyword evidence="5" id="KW-1185">Reference proteome</keyword>
<feature type="transmembrane region" description="Helical" evidence="2">
    <location>
        <begin position="83"/>
        <end position="100"/>
    </location>
</feature>
<gene>
    <name evidence="4" type="ORF">GOM49_07775</name>
</gene>
<evidence type="ECO:0000313" key="5">
    <source>
        <dbReference type="Proteomes" id="UP000422764"/>
    </source>
</evidence>
<sequence>MRYCVLYPNTRNVNLVKEMGMIPYKLHKNFGYDSKIACYNLDDYTYLQEEVKGLKIDFIDRNYNSYSLDGLRYLKKESKNIDILQIFHVTLYSLLYAFMFKRLNNRGKIYLKLDCSHKLVERISALNKIQYWLLNKYLDKVDLISAEQKELVKKLKELLPKQKNKIINIPNGVDYKYLKSKNIAYDYNKKENIILSVARIGAEEKNIEMLMDAYASIKNVETLGWKLRIVGPIEEGFRGYIDKFFKEHPDMKNIIEFTGEINNRQELFKEYEKAKIFSLTSKFESFGIAFIEAAALGDVIVSTDVGIASEIIRDSNGAVVGIDDTKALSRKLEKFMLTEELEKYSLCTYNVCKENFDWDKIILSLHDNLKQLFINKM</sequence>
<keyword evidence="2" id="KW-1133">Transmembrane helix</keyword>
<feature type="domain" description="Glycosyl transferase family 1" evidence="3">
    <location>
        <begin position="188"/>
        <end position="343"/>
    </location>
</feature>
<dbReference type="EMBL" id="CP046522">
    <property type="protein sequence ID" value="QGU95000.1"/>
    <property type="molecule type" value="Genomic_DNA"/>
</dbReference>
<reference evidence="4 5" key="1">
    <citation type="submission" date="2019-12" db="EMBL/GenBank/DDBJ databases">
        <title>Genome sequenceing of Clostridium bovifaecis.</title>
        <authorList>
            <person name="Yao Y."/>
        </authorList>
    </citation>
    <scope>NUCLEOTIDE SEQUENCE [LARGE SCALE GENOMIC DNA]</scope>
    <source>
        <strain evidence="4 5">BXX</strain>
    </source>
</reference>
<protein>
    <submittedName>
        <fullName evidence="4">Glycosyltransferase</fullName>
    </submittedName>
</protein>
<name>A0A6I6ES09_9CLOT</name>
<dbReference type="InterPro" id="IPR001296">
    <property type="entry name" value="Glyco_trans_1"/>
</dbReference>
<keyword evidence="2" id="KW-0812">Transmembrane</keyword>
<evidence type="ECO:0000259" key="3">
    <source>
        <dbReference type="Pfam" id="PF00534"/>
    </source>
</evidence>
<keyword evidence="2" id="KW-0472">Membrane</keyword>
<dbReference type="Proteomes" id="UP000422764">
    <property type="component" value="Chromosome"/>
</dbReference>
<accession>A0A6I6ES09</accession>
<dbReference type="GO" id="GO:0016757">
    <property type="term" value="F:glycosyltransferase activity"/>
    <property type="evidence" value="ECO:0007669"/>
    <property type="project" value="InterPro"/>
</dbReference>
<evidence type="ECO:0000256" key="1">
    <source>
        <dbReference type="ARBA" id="ARBA00022679"/>
    </source>
</evidence>
<dbReference type="PANTHER" id="PTHR46401:SF2">
    <property type="entry name" value="GLYCOSYLTRANSFERASE WBBK-RELATED"/>
    <property type="match status" value="1"/>
</dbReference>
<dbReference type="CDD" id="cd03801">
    <property type="entry name" value="GT4_PimA-like"/>
    <property type="match status" value="1"/>
</dbReference>
<dbReference type="AlphaFoldDB" id="A0A6I6ES09"/>
<dbReference type="SUPFAM" id="SSF53756">
    <property type="entry name" value="UDP-Glycosyltransferase/glycogen phosphorylase"/>
    <property type="match status" value="1"/>
</dbReference>
<organism evidence="4 5">
    <name type="scientific">Clostridium bovifaecis</name>
    <dbReference type="NCBI Taxonomy" id="2184719"/>
    <lineage>
        <taxon>Bacteria</taxon>
        <taxon>Bacillati</taxon>
        <taxon>Bacillota</taxon>
        <taxon>Clostridia</taxon>
        <taxon>Eubacteriales</taxon>
        <taxon>Clostridiaceae</taxon>
        <taxon>Clostridium</taxon>
    </lineage>
</organism>
<proteinExistence type="predicted"/>